<dbReference type="Proteomes" id="UP000001029">
    <property type="component" value="Chromosome"/>
</dbReference>
<dbReference type="OrthoDB" id="9806254at2"/>
<dbReference type="GO" id="GO:0004449">
    <property type="term" value="F:isocitrate dehydrogenase (NAD+) activity"/>
    <property type="evidence" value="ECO:0007669"/>
    <property type="project" value="UniProtKB-EC"/>
</dbReference>
<dbReference type="EMBL" id="CP001055">
    <property type="protein sequence ID" value="ACC97961.1"/>
    <property type="molecule type" value="Genomic_DNA"/>
</dbReference>
<keyword evidence="2 4" id="KW-0560">Oxidoreductase</keyword>
<sequence>MKKQIVLLPGDGIGPEITESALQIIKSAGIDLDYVVMQAGAESAAKTGETLPSEVVENIKKYKVALKGPITTPIGTGFRSVNVALRKELNLYGAVRPSKNLEGIRTKFDNVDLVIVRENTEDLYAGIERMVDDDTAESIKRITRSASMRIAEFAFDYAVKNNRKKVTVVTKANICKFSDGLFLECARQTAQKYPQIEFKEILIDNLCMQLVVRPHEFDVLLCPNLYGDIVSDLAAGLTGGLGIAPGANYGEDGAALFEPVHGSSPDIAGKGIANPTALIRSAVLMLNHLDYAKEAAKIDSAVNTVIKEGKFTTPDIGGNATTKEFTSAVINKLK</sequence>
<evidence type="ECO:0000259" key="3">
    <source>
        <dbReference type="SMART" id="SM01329"/>
    </source>
</evidence>
<dbReference type="GO" id="GO:0051287">
    <property type="term" value="F:NAD binding"/>
    <property type="evidence" value="ECO:0007669"/>
    <property type="project" value="InterPro"/>
</dbReference>
<comment type="similarity">
    <text evidence="1">Belongs to the isocitrate and isopropylmalate dehydrogenases family.</text>
</comment>
<dbReference type="STRING" id="445932.Emin_0404"/>
<proteinExistence type="inferred from homology"/>
<dbReference type="PANTHER" id="PTHR11835:SF34">
    <property type="entry name" value="ISOCITRATE DEHYDROGENASE [NAD] SUBUNIT ALPHA, MITOCHONDRIAL"/>
    <property type="match status" value="1"/>
</dbReference>
<dbReference type="RefSeq" id="WP_012414576.1">
    <property type="nucleotide sequence ID" value="NC_010644.1"/>
</dbReference>
<dbReference type="GO" id="GO:0006102">
    <property type="term" value="P:isocitrate metabolic process"/>
    <property type="evidence" value="ECO:0007669"/>
    <property type="project" value="TreeGrafter"/>
</dbReference>
<evidence type="ECO:0000256" key="2">
    <source>
        <dbReference type="ARBA" id="ARBA00023002"/>
    </source>
</evidence>
<reference evidence="4 5" key="1">
    <citation type="journal article" date="2009" name="Appl. Environ. Microbiol.">
        <title>Genomic analysis of 'Elusimicrobium minutum,' the first cultivated representative of the phylum 'Elusimicrobia' (formerly termite group 1).</title>
        <authorList>
            <person name="Herlemann D.P.R."/>
            <person name="Geissinger O."/>
            <person name="Ikeda-Ohtsubo W."/>
            <person name="Kunin V."/>
            <person name="Sun H."/>
            <person name="Lapidus A."/>
            <person name="Hugenholtz P."/>
            <person name="Brune A."/>
        </authorList>
    </citation>
    <scope>NUCLEOTIDE SEQUENCE [LARGE SCALE GENOMIC DNA]</scope>
    <source>
        <strain evidence="4 5">Pei191</strain>
    </source>
</reference>
<feature type="domain" description="Isopropylmalate dehydrogenase-like" evidence="3">
    <location>
        <begin position="4"/>
        <end position="329"/>
    </location>
</feature>
<dbReference type="GO" id="GO:0000287">
    <property type="term" value="F:magnesium ion binding"/>
    <property type="evidence" value="ECO:0007669"/>
    <property type="project" value="InterPro"/>
</dbReference>
<dbReference type="GO" id="GO:0006099">
    <property type="term" value="P:tricarboxylic acid cycle"/>
    <property type="evidence" value="ECO:0007669"/>
    <property type="project" value="TreeGrafter"/>
</dbReference>
<dbReference type="EC" id="1.1.1.41" evidence="4"/>
<dbReference type="InterPro" id="IPR019818">
    <property type="entry name" value="IsoCit/isopropylmalate_DH_CS"/>
</dbReference>
<keyword evidence="5" id="KW-1185">Reference proteome</keyword>
<dbReference type="HOGENOM" id="CLU_031953_0_1_0"/>
<dbReference type="AlphaFoldDB" id="B2KBD9"/>
<gene>
    <name evidence="4" type="ordered locus">Emin_0404</name>
</gene>
<name>B2KBD9_ELUMP</name>
<protein>
    <submittedName>
        <fullName evidence="4">Isocitrate dehydrogenase (NAD+)</fullName>
        <ecNumber evidence="4">1.1.1.41</ecNumber>
    </submittedName>
</protein>
<dbReference type="InterPro" id="IPR024084">
    <property type="entry name" value="IsoPropMal-DH-like_dom"/>
</dbReference>
<accession>B2KBD9</accession>
<dbReference type="PANTHER" id="PTHR11835">
    <property type="entry name" value="DECARBOXYLATING DEHYDROGENASES-ISOCITRATE, ISOPROPYLMALATE, TARTRATE"/>
    <property type="match status" value="1"/>
</dbReference>
<evidence type="ECO:0000313" key="5">
    <source>
        <dbReference type="Proteomes" id="UP000001029"/>
    </source>
</evidence>
<evidence type="ECO:0000256" key="1">
    <source>
        <dbReference type="ARBA" id="ARBA00007769"/>
    </source>
</evidence>
<dbReference type="KEGG" id="emi:Emin_0404"/>
<dbReference type="FunFam" id="3.40.718.10:FF:000014">
    <property type="entry name" value="Isocitrate dehydrogenase (NAD(+))"/>
    <property type="match status" value="1"/>
</dbReference>
<dbReference type="SMART" id="SM01329">
    <property type="entry name" value="Iso_dh"/>
    <property type="match status" value="1"/>
</dbReference>
<evidence type="ECO:0000313" key="4">
    <source>
        <dbReference type="EMBL" id="ACC97961.1"/>
    </source>
</evidence>
<dbReference type="Pfam" id="PF00180">
    <property type="entry name" value="Iso_dh"/>
    <property type="match status" value="1"/>
</dbReference>
<organism evidence="4 5">
    <name type="scientific">Elusimicrobium minutum (strain Pei191)</name>
    <dbReference type="NCBI Taxonomy" id="445932"/>
    <lineage>
        <taxon>Bacteria</taxon>
        <taxon>Pseudomonadati</taxon>
        <taxon>Elusimicrobiota</taxon>
        <taxon>Elusimicrobia</taxon>
        <taxon>Elusimicrobiales</taxon>
        <taxon>Elusimicrobiaceae</taxon>
        <taxon>Elusimicrobium</taxon>
    </lineage>
</organism>
<dbReference type="PROSITE" id="PS00470">
    <property type="entry name" value="IDH_IMDH"/>
    <property type="match status" value="1"/>
</dbReference>
<dbReference type="SUPFAM" id="SSF53659">
    <property type="entry name" value="Isocitrate/Isopropylmalate dehydrogenase-like"/>
    <property type="match status" value="1"/>
</dbReference>
<dbReference type="Gene3D" id="3.40.718.10">
    <property type="entry name" value="Isopropylmalate Dehydrogenase"/>
    <property type="match status" value="1"/>
</dbReference>